<organism evidence="5 6">
    <name type="scientific">Fervidobacterium changbaicum</name>
    <dbReference type="NCBI Taxonomy" id="310769"/>
    <lineage>
        <taxon>Bacteria</taxon>
        <taxon>Thermotogati</taxon>
        <taxon>Thermotogota</taxon>
        <taxon>Thermotogae</taxon>
        <taxon>Thermotogales</taxon>
        <taxon>Fervidobacteriaceae</taxon>
        <taxon>Fervidobacterium</taxon>
    </lineage>
</organism>
<keyword evidence="6" id="KW-1185">Reference proteome</keyword>
<keyword evidence="2" id="KW-0472">Membrane</keyword>
<keyword evidence="3" id="KW-0998">Cell outer membrane</keyword>
<dbReference type="Proteomes" id="UP000288947">
    <property type="component" value="Chromosome"/>
</dbReference>
<evidence type="ECO:0000256" key="1">
    <source>
        <dbReference type="ARBA" id="ARBA00022448"/>
    </source>
</evidence>
<dbReference type="InterPro" id="IPR011662">
    <property type="entry name" value="Secretin/TonB_short_N"/>
</dbReference>
<evidence type="ECO:0000259" key="4">
    <source>
        <dbReference type="Pfam" id="PF07660"/>
    </source>
</evidence>
<keyword evidence="1" id="KW-0813">Transport</keyword>
<proteinExistence type="predicted"/>
<evidence type="ECO:0000256" key="2">
    <source>
        <dbReference type="ARBA" id="ARBA00023136"/>
    </source>
</evidence>
<name>A0ABX5QS83_9BACT</name>
<sequence>MKRIALLAFILLTCFGARILSITLDFSNAALSDVLNYLSNESNVNFVYSSEFGSRSVSVSLQNVDLETALRMVLLPLNLDFEKITKDTYVILNLSKYGSMPRYAATYDPRYVSPETLSKILDKMKIENYVLGGRLTYYVFSHNQLMQVRNVLSKLDTEHDENSQSVLLKITYLSTSELRTLKELSIEDLGKILFTERYTTFSTTTHYVLFNYTLKQSNSTPYSLNDPTVTTEETTLGRYELNEGDFRISLIVLGKGNNVIINASNEFSQVEVPVLENVREENLSGAVLKSGNFLVFIEAHRIDSSMWTGKNGLTTEIEKVKKATDGKSLLNSFEVFLNESRAKISLSNDNKRFSLELANSTETGMNGWNVESSSMFVNILSGTYIGISYNFPKNSFRLLLEDEIKIFDQLSVTPQISYDFTNGSFSIKVWADFTLSFSQTRLLLSTRISRESTANTVNLGFTAALGFGINTGEYWVGLYVEDGKVGFYGSVKW</sequence>
<evidence type="ECO:0000313" key="5">
    <source>
        <dbReference type="EMBL" id="QAV33248.1"/>
    </source>
</evidence>
<reference evidence="5 6" key="1">
    <citation type="submission" date="2018-01" db="EMBL/GenBank/DDBJ databases">
        <title>The whole genome sequencing and assembly of Fervidobacterium changbaicum CBS-1 strain.</title>
        <authorList>
            <person name="Kim J.-Y."/>
            <person name="Park M.-K."/>
            <person name="Yi H."/>
            <person name="Bahn Y.-S."/>
            <person name="Kim J.F."/>
            <person name="Lee D.-W."/>
        </authorList>
    </citation>
    <scope>NUCLEOTIDE SEQUENCE [LARGE SCALE GENOMIC DNA]</scope>
    <source>
        <strain evidence="5 6">CBS-1</strain>
    </source>
</reference>
<dbReference type="EMBL" id="CP026721">
    <property type="protein sequence ID" value="QAV33248.1"/>
    <property type="molecule type" value="Genomic_DNA"/>
</dbReference>
<dbReference type="Gene3D" id="3.30.1370.130">
    <property type="match status" value="1"/>
</dbReference>
<protein>
    <recommendedName>
        <fullName evidence="4">Secretin/TonB short N-terminal domain-containing protein</fullName>
    </recommendedName>
</protein>
<gene>
    <name evidence="5" type="ORF">CBS1_05610</name>
</gene>
<evidence type="ECO:0000313" key="6">
    <source>
        <dbReference type="Proteomes" id="UP000288947"/>
    </source>
</evidence>
<dbReference type="RefSeq" id="WP_090222034.1">
    <property type="nucleotide sequence ID" value="NZ_CP026721.1"/>
</dbReference>
<evidence type="ECO:0000256" key="3">
    <source>
        <dbReference type="ARBA" id="ARBA00023237"/>
    </source>
</evidence>
<dbReference type="Pfam" id="PF07660">
    <property type="entry name" value="STN"/>
    <property type="match status" value="1"/>
</dbReference>
<feature type="domain" description="Secretin/TonB short N-terminal" evidence="4">
    <location>
        <begin position="44"/>
        <end position="91"/>
    </location>
</feature>
<accession>A0ABX5QS83</accession>